<gene>
    <name evidence="5" type="ORF">DFH08DRAFT_851385</name>
</gene>
<dbReference type="InterPro" id="IPR055127">
    <property type="entry name" value="YEATS2_3HBD"/>
</dbReference>
<dbReference type="PROSITE" id="PS51037">
    <property type="entry name" value="YEATS"/>
    <property type="match status" value="1"/>
</dbReference>
<reference evidence="5" key="1">
    <citation type="submission" date="2023-03" db="EMBL/GenBank/DDBJ databases">
        <title>Massive genome expansion in bonnet fungi (Mycena s.s.) driven by repeated elements and novel gene families across ecological guilds.</title>
        <authorList>
            <consortium name="Lawrence Berkeley National Laboratory"/>
            <person name="Harder C.B."/>
            <person name="Miyauchi S."/>
            <person name="Viragh M."/>
            <person name="Kuo A."/>
            <person name="Thoen E."/>
            <person name="Andreopoulos B."/>
            <person name="Lu D."/>
            <person name="Skrede I."/>
            <person name="Drula E."/>
            <person name="Henrissat B."/>
            <person name="Morin E."/>
            <person name="Kohler A."/>
            <person name="Barry K."/>
            <person name="LaButti K."/>
            <person name="Morin E."/>
            <person name="Salamov A."/>
            <person name="Lipzen A."/>
            <person name="Mereny Z."/>
            <person name="Hegedus B."/>
            <person name="Baldrian P."/>
            <person name="Stursova M."/>
            <person name="Weitz H."/>
            <person name="Taylor A."/>
            <person name="Grigoriev I.V."/>
            <person name="Nagy L.G."/>
            <person name="Martin F."/>
            <person name="Kauserud H."/>
        </authorList>
    </citation>
    <scope>NUCLEOTIDE SEQUENCE</scope>
    <source>
        <strain evidence="5">CBHHK002</strain>
    </source>
</reference>
<dbReference type="Pfam" id="PF22951">
    <property type="entry name" value="3HBD"/>
    <property type="match status" value="1"/>
</dbReference>
<evidence type="ECO:0000313" key="6">
    <source>
        <dbReference type="Proteomes" id="UP001218218"/>
    </source>
</evidence>
<evidence type="ECO:0000256" key="3">
    <source>
        <dbReference type="SAM" id="MobiDB-lite"/>
    </source>
</evidence>
<proteinExistence type="predicted"/>
<comment type="caution">
    <text evidence="5">The sequence shown here is derived from an EMBL/GenBank/DDBJ whole genome shotgun (WGS) entry which is preliminary data.</text>
</comment>
<sequence>MSVMSCDTTTTDLHIDKKRKLGTDSDYSESELDWDPEDEYRQDIASDISLEIGLRERLLQTVESRIEWALRLQASLQSDVSDGVQLSDFKTVALDALSAIDAPAEILFARDEPAPPLDTHRPSFVKKLRKKPVAREQLIKKTGKFLYINLEGNTEPSILRCPVCLRTEFSALQGLFNHARVTHSLAWSSHDECVRHCACKLEEVQGGPVDFTDLDAGVEVGAGTGGILPGLWSLFEQAVVDDDDSNFEGLNRTLGIHADTPALASFMGRELIRRGVTVWDPDAVVDVDGFDDEKPRTRPRWRMPFSHRNVFKDGPPPLQISALPSPATQVSSLQANANGVSMLPAASSRFHIATRIVVVDRCLWLSPDQRLGPDTHKWMISVDAPSYAHHITTVLSSLRVFSPTESLLTTAPPFVVIGTAHAPFLARIELAFNGATATGVPQKVVLEHWVELDRMQSSGVVHGDEQIVDVELDRGTVFLPLRKGYIPISARVLWDMGLEKERHTPLEVANDAVAPDPGRGKDARKTRNAIPKVKMLGSWQNVLKKLVERFPLTLQDVKGGKRPVPALPYKLVDNPAQFSSLVMGRKKAVEWGRAMAMRDAYTEAVSAGLTEDVTMLTTADIFAWLHSNGYFPKGAATIKKEQHQQAFKTGLCRICGLAYQVHPAPGDQGSLKPEPRLLAGVDENFVCHIAPMEWQMKRLPMIDLNRLLPQPKQLAPPGGPTTMIVPLKAPISAQLYSRRPPEVRIGDSTWDSRAPALLAVSNPNLIAAVRRLVSALKLPSFTDPPPSASPDFPQFPIDPAMSAAEIQADVAPHAMLALLTKSFVRTLVVAGLDIAARDRHRALVQADGRPRRLPVLSDLYNDRERRMLTPSHILRGVVARGWDWTDELGGAMMGCLARSGVPLHRMQLNHVASEQEIQAKTEPDLPISSIGSR</sequence>
<dbReference type="Proteomes" id="UP001218218">
    <property type="component" value="Unassembled WGS sequence"/>
</dbReference>
<evidence type="ECO:0000313" key="5">
    <source>
        <dbReference type="EMBL" id="KAJ7357230.1"/>
    </source>
</evidence>
<name>A0AAD7AFL8_9AGAR</name>
<comment type="subcellular location">
    <subcellularLocation>
        <location evidence="2">Nucleus</location>
    </subcellularLocation>
</comment>
<evidence type="ECO:0000259" key="4">
    <source>
        <dbReference type="PROSITE" id="PS51037"/>
    </source>
</evidence>
<dbReference type="EMBL" id="JARIHO010000008">
    <property type="protein sequence ID" value="KAJ7357230.1"/>
    <property type="molecule type" value="Genomic_DNA"/>
</dbReference>
<evidence type="ECO:0000256" key="1">
    <source>
        <dbReference type="ARBA" id="ARBA00023242"/>
    </source>
</evidence>
<dbReference type="InterPro" id="IPR038704">
    <property type="entry name" value="YEAST_sf"/>
</dbReference>
<dbReference type="GO" id="GO:0005634">
    <property type="term" value="C:nucleus"/>
    <property type="evidence" value="ECO:0007669"/>
    <property type="project" value="UniProtKB-SubCell"/>
</dbReference>
<organism evidence="5 6">
    <name type="scientific">Mycena albidolilacea</name>
    <dbReference type="NCBI Taxonomy" id="1033008"/>
    <lineage>
        <taxon>Eukaryota</taxon>
        <taxon>Fungi</taxon>
        <taxon>Dikarya</taxon>
        <taxon>Basidiomycota</taxon>
        <taxon>Agaricomycotina</taxon>
        <taxon>Agaricomycetes</taxon>
        <taxon>Agaricomycetidae</taxon>
        <taxon>Agaricales</taxon>
        <taxon>Marasmiineae</taxon>
        <taxon>Mycenaceae</taxon>
        <taxon>Mycena</taxon>
    </lineage>
</organism>
<protein>
    <recommendedName>
        <fullName evidence="4">YEATS domain-containing protein</fullName>
    </recommendedName>
</protein>
<feature type="domain" description="YEATS" evidence="4">
    <location>
        <begin position="346"/>
        <end position="482"/>
    </location>
</feature>
<keyword evidence="1 2" id="KW-0539">Nucleus</keyword>
<evidence type="ECO:0000256" key="2">
    <source>
        <dbReference type="PROSITE-ProRule" id="PRU00376"/>
    </source>
</evidence>
<accession>A0AAD7AFL8</accession>
<keyword evidence="6" id="KW-1185">Reference proteome</keyword>
<dbReference type="AlphaFoldDB" id="A0AAD7AFL8"/>
<dbReference type="Gene3D" id="2.60.40.1970">
    <property type="entry name" value="YEATS domain"/>
    <property type="match status" value="1"/>
</dbReference>
<feature type="region of interest" description="Disordered" evidence="3">
    <location>
        <begin position="914"/>
        <end position="933"/>
    </location>
</feature>
<dbReference type="InterPro" id="IPR055129">
    <property type="entry name" value="YEATS_dom"/>
</dbReference>